<name>A0A448WRV4_9PLAT</name>
<dbReference type="EMBL" id="CAAALY010038255">
    <property type="protein sequence ID" value="VEL18707.1"/>
    <property type="molecule type" value="Genomic_DNA"/>
</dbReference>
<dbReference type="AlphaFoldDB" id="A0A448WRV4"/>
<reference evidence="2" key="1">
    <citation type="submission" date="2018-11" db="EMBL/GenBank/DDBJ databases">
        <authorList>
            <consortium name="Pathogen Informatics"/>
        </authorList>
    </citation>
    <scope>NUCLEOTIDE SEQUENCE</scope>
</reference>
<proteinExistence type="predicted"/>
<dbReference type="Proteomes" id="UP000784294">
    <property type="component" value="Unassembled WGS sequence"/>
</dbReference>
<evidence type="ECO:0000313" key="3">
    <source>
        <dbReference type="Proteomes" id="UP000784294"/>
    </source>
</evidence>
<comment type="caution">
    <text evidence="2">The sequence shown here is derived from an EMBL/GenBank/DDBJ whole genome shotgun (WGS) entry which is preliminary data.</text>
</comment>
<feature type="region of interest" description="Disordered" evidence="1">
    <location>
        <begin position="83"/>
        <end position="110"/>
    </location>
</feature>
<evidence type="ECO:0000313" key="2">
    <source>
        <dbReference type="EMBL" id="VEL18707.1"/>
    </source>
</evidence>
<accession>A0A448WRV4</accession>
<protein>
    <submittedName>
        <fullName evidence="2">Uncharacterized protein</fullName>
    </submittedName>
</protein>
<evidence type="ECO:0000256" key="1">
    <source>
        <dbReference type="SAM" id="MobiDB-lite"/>
    </source>
</evidence>
<feature type="region of interest" description="Disordered" evidence="1">
    <location>
        <begin position="19"/>
        <end position="61"/>
    </location>
</feature>
<keyword evidence="3" id="KW-1185">Reference proteome</keyword>
<feature type="non-terminal residue" evidence="2">
    <location>
        <position position="1"/>
    </location>
</feature>
<sequence>PTISSIAQTISTRAVSARDLDRIDHPKRPSSASSASLFNLLKGKTTSQTESTTICTSPTYQPARTFTRGLPDLGSTSCLLTEATASSGTTSSRPASEPGVCIPSSVAGDNKRSYIDNSLPLAIHANLGS</sequence>
<feature type="compositionally biased region" description="Low complexity" evidence="1">
    <location>
        <begin position="45"/>
        <end position="57"/>
    </location>
</feature>
<feature type="compositionally biased region" description="Low complexity" evidence="1">
    <location>
        <begin position="83"/>
        <end position="96"/>
    </location>
</feature>
<gene>
    <name evidence="2" type="ORF">PXEA_LOCUS12147</name>
</gene>
<organism evidence="2 3">
    <name type="scientific">Protopolystoma xenopodis</name>
    <dbReference type="NCBI Taxonomy" id="117903"/>
    <lineage>
        <taxon>Eukaryota</taxon>
        <taxon>Metazoa</taxon>
        <taxon>Spiralia</taxon>
        <taxon>Lophotrochozoa</taxon>
        <taxon>Platyhelminthes</taxon>
        <taxon>Monogenea</taxon>
        <taxon>Polyopisthocotylea</taxon>
        <taxon>Polystomatidea</taxon>
        <taxon>Polystomatidae</taxon>
        <taxon>Protopolystoma</taxon>
    </lineage>
</organism>